<dbReference type="NCBIfam" id="NF033542">
    <property type="entry name" value="transpos_IS110"/>
    <property type="match status" value="1"/>
</dbReference>
<dbReference type="GO" id="GO:0006313">
    <property type="term" value="P:DNA transposition"/>
    <property type="evidence" value="ECO:0007669"/>
    <property type="project" value="InterPro"/>
</dbReference>
<dbReference type="GO" id="GO:0003677">
    <property type="term" value="F:DNA binding"/>
    <property type="evidence" value="ECO:0007669"/>
    <property type="project" value="InterPro"/>
</dbReference>
<keyword evidence="4" id="KW-1185">Reference proteome</keyword>
<dbReference type="Pfam" id="PF01548">
    <property type="entry name" value="DEDD_Tnp_IS110"/>
    <property type="match status" value="1"/>
</dbReference>
<dbReference type="EMBL" id="QNRK01000085">
    <property type="protein sequence ID" value="RBP00021.1"/>
    <property type="molecule type" value="Genomic_DNA"/>
</dbReference>
<evidence type="ECO:0000313" key="3">
    <source>
        <dbReference type="EMBL" id="RBP00021.1"/>
    </source>
</evidence>
<dbReference type="GO" id="GO:0004803">
    <property type="term" value="F:transposase activity"/>
    <property type="evidence" value="ECO:0007669"/>
    <property type="project" value="InterPro"/>
</dbReference>
<comment type="caution">
    <text evidence="3">The sequence shown here is derived from an EMBL/GenBank/DDBJ whole genome shotgun (WGS) entry which is preliminary data.</text>
</comment>
<dbReference type="Pfam" id="PF02371">
    <property type="entry name" value="Transposase_20"/>
    <property type="match status" value="1"/>
</dbReference>
<evidence type="ECO:0000259" key="1">
    <source>
        <dbReference type="Pfam" id="PF01548"/>
    </source>
</evidence>
<dbReference type="InterPro" id="IPR047650">
    <property type="entry name" value="Transpos_IS110"/>
</dbReference>
<protein>
    <submittedName>
        <fullName evidence="3">Transposase</fullName>
    </submittedName>
</protein>
<dbReference type="InterPro" id="IPR003346">
    <property type="entry name" value="Transposase_20"/>
</dbReference>
<accession>A0A366EC76</accession>
<gene>
    <name evidence="3" type="ORF">DFR50_1851</name>
</gene>
<feature type="domain" description="Transposase IS116/IS110/IS902 C-terminal" evidence="2">
    <location>
        <begin position="226"/>
        <end position="297"/>
    </location>
</feature>
<sequence length="373" mass="40986">MTDYSGVFVGMDVSKSSIAVALAEGGGAEEARFLGEIEANEVSVTKLVRRLTAMHGKLTFCYEAGPTGYGLYRLIGELGHECRVVAPSLIPRRPGDRVKTNRRDALNLARLLRAGELTAVWAPDERHEAMRDLVRARSAAAFDLRVKRQQTGAFLLRLGRVYPGKKTWGGAHRKWLAGQAFAHLEQRVAFEEFVAAMDETKARVARLEKAIEEAVPDWSLAPMVTALMAMRGIDLVAATTILAEVGDLGRFRTPRELMAWLGLVPSEASTGDRIRRFGITKAGNGRARKALIESAWCYRFPARIGSAKLARVEAAAPAARRIAWKAQTRLTARYRALIRKGKLKTVAVTAVARELAGFIWAIHRALETEQAAA</sequence>
<dbReference type="InterPro" id="IPR002525">
    <property type="entry name" value="Transp_IS110-like_N"/>
</dbReference>
<dbReference type="AlphaFoldDB" id="A0A366EC76"/>
<proteinExistence type="predicted"/>
<evidence type="ECO:0000259" key="2">
    <source>
        <dbReference type="Pfam" id="PF02371"/>
    </source>
</evidence>
<evidence type="ECO:0000313" key="4">
    <source>
        <dbReference type="Proteomes" id="UP000253529"/>
    </source>
</evidence>
<dbReference type="PANTHER" id="PTHR33055">
    <property type="entry name" value="TRANSPOSASE FOR INSERTION SEQUENCE ELEMENT IS1111A"/>
    <property type="match status" value="1"/>
</dbReference>
<dbReference type="Proteomes" id="UP000253529">
    <property type="component" value="Unassembled WGS sequence"/>
</dbReference>
<reference evidence="3 4" key="1">
    <citation type="submission" date="2018-06" db="EMBL/GenBank/DDBJ databases">
        <title>Genomic Encyclopedia of Type Strains, Phase IV (KMG-IV): sequencing the most valuable type-strain genomes for metagenomic binning, comparative biology and taxonomic classification.</title>
        <authorList>
            <person name="Goeker M."/>
        </authorList>
    </citation>
    <scope>NUCLEOTIDE SEQUENCE [LARGE SCALE GENOMIC DNA]</scope>
    <source>
        <strain evidence="3 4">DSM 24875</strain>
    </source>
</reference>
<organism evidence="3 4">
    <name type="scientific">Roseiarcus fermentans</name>
    <dbReference type="NCBI Taxonomy" id="1473586"/>
    <lineage>
        <taxon>Bacteria</taxon>
        <taxon>Pseudomonadati</taxon>
        <taxon>Pseudomonadota</taxon>
        <taxon>Alphaproteobacteria</taxon>
        <taxon>Hyphomicrobiales</taxon>
        <taxon>Roseiarcaceae</taxon>
        <taxon>Roseiarcus</taxon>
    </lineage>
</organism>
<feature type="domain" description="Transposase IS110-like N-terminal" evidence="1">
    <location>
        <begin position="9"/>
        <end position="150"/>
    </location>
</feature>
<name>A0A366EC76_9HYPH</name>
<dbReference type="RefSeq" id="WP_170153464.1">
    <property type="nucleotide sequence ID" value="NZ_QNRK01000085.1"/>
</dbReference>
<dbReference type="PANTHER" id="PTHR33055:SF3">
    <property type="entry name" value="PUTATIVE TRANSPOSASE FOR IS117-RELATED"/>
    <property type="match status" value="1"/>
</dbReference>